<dbReference type="PANTHER" id="PTHR46732:SF8">
    <property type="entry name" value="ATP-DEPENDENT PROTEASE LA (LON) DOMAIN PROTEIN"/>
    <property type="match status" value="1"/>
</dbReference>
<dbReference type="EMBL" id="SOAX01000007">
    <property type="protein sequence ID" value="TDT37851.1"/>
    <property type="molecule type" value="Genomic_DNA"/>
</dbReference>
<dbReference type="SUPFAM" id="SSF88697">
    <property type="entry name" value="PUA domain-like"/>
    <property type="match status" value="1"/>
</dbReference>
<dbReference type="SMART" id="SM00464">
    <property type="entry name" value="LON"/>
    <property type="match status" value="1"/>
</dbReference>
<dbReference type="Pfam" id="PF02190">
    <property type="entry name" value="LON_substr_bdg"/>
    <property type="match status" value="1"/>
</dbReference>
<dbReference type="Gene3D" id="2.30.130.40">
    <property type="entry name" value="LON domain-like"/>
    <property type="match status" value="1"/>
</dbReference>
<keyword evidence="3" id="KW-1185">Reference proteome</keyword>
<dbReference type="PROSITE" id="PS51787">
    <property type="entry name" value="LON_N"/>
    <property type="match status" value="1"/>
</dbReference>
<accession>A0A4R7JIV9</accession>
<dbReference type="AlphaFoldDB" id="A0A4R7JIV9"/>
<dbReference type="InterPro" id="IPR003111">
    <property type="entry name" value="Lon_prtase_N"/>
</dbReference>
<dbReference type="Gene3D" id="1.10.4060.10">
    <property type="entry name" value="BPP1347 like domain"/>
    <property type="match status" value="1"/>
</dbReference>
<dbReference type="InterPro" id="IPR046336">
    <property type="entry name" value="Lon_prtase_N_sf"/>
</dbReference>
<evidence type="ECO:0000313" key="2">
    <source>
        <dbReference type="EMBL" id="TDT37851.1"/>
    </source>
</evidence>
<reference evidence="2 3" key="1">
    <citation type="submission" date="2019-03" db="EMBL/GenBank/DDBJ databases">
        <title>Genomic Encyclopedia of Type Strains, Phase IV (KMG-IV): sequencing the most valuable type-strain genomes for metagenomic binning, comparative biology and taxonomic classification.</title>
        <authorList>
            <person name="Goeker M."/>
        </authorList>
    </citation>
    <scope>NUCLEOTIDE SEQUENCE [LARGE SCALE GENOMIC DNA]</scope>
    <source>
        <strain evidence="2 3">DSM 15505</strain>
    </source>
</reference>
<comment type="caution">
    <text evidence="2">The sequence shown here is derived from an EMBL/GenBank/DDBJ whole genome shotgun (WGS) entry which is preliminary data.</text>
</comment>
<organism evidence="2 3">
    <name type="scientific">Halospina denitrificans</name>
    <dbReference type="NCBI Taxonomy" id="332522"/>
    <lineage>
        <taxon>Bacteria</taxon>
        <taxon>Pseudomonadati</taxon>
        <taxon>Pseudomonadota</taxon>
        <taxon>Gammaproteobacteria</taxon>
        <taxon>Halospina</taxon>
    </lineage>
</organism>
<sequence>MISPLFPLNSVVLPGGRLPLQLFERRYIDMLSRCLKQGEDFVIVLLEQTGHDTLPDAAFHPMGCAVRVVDFEPLSNGMLGVTAEGTAKVSVSRNWREQDGLNVGEVVFLPEEPHCATPMLHEDLANILRALCQHPSVQSLGLDIDYEDARQVGWRLTELLPLDISSRQSLLEMDDPLERLEVLTRLVEEME</sequence>
<dbReference type="PANTHER" id="PTHR46732">
    <property type="entry name" value="ATP-DEPENDENT PROTEASE LA (LON) DOMAIN PROTEIN"/>
    <property type="match status" value="1"/>
</dbReference>
<gene>
    <name evidence="2" type="ORF">DES49_2814</name>
</gene>
<feature type="domain" description="Lon N-terminal" evidence="1">
    <location>
        <begin position="1"/>
        <end position="191"/>
    </location>
</feature>
<dbReference type="RefSeq" id="WP_133737040.1">
    <property type="nucleotide sequence ID" value="NZ_SOAX01000007.1"/>
</dbReference>
<dbReference type="Proteomes" id="UP000295830">
    <property type="component" value="Unassembled WGS sequence"/>
</dbReference>
<evidence type="ECO:0000313" key="3">
    <source>
        <dbReference type="Proteomes" id="UP000295830"/>
    </source>
</evidence>
<evidence type="ECO:0000259" key="1">
    <source>
        <dbReference type="PROSITE" id="PS51787"/>
    </source>
</evidence>
<dbReference type="InterPro" id="IPR015947">
    <property type="entry name" value="PUA-like_sf"/>
</dbReference>
<name>A0A4R7JIV9_9GAMM</name>
<protein>
    <recommendedName>
        <fullName evidence="1">Lon N-terminal domain-containing protein</fullName>
    </recommendedName>
</protein>
<dbReference type="OrthoDB" id="8558970at2"/>
<proteinExistence type="predicted"/>